<reference evidence="2" key="1">
    <citation type="submission" date="2021-04" db="EMBL/GenBank/DDBJ databases">
        <authorList>
            <person name="Tunstrom K."/>
        </authorList>
    </citation>
    <scope>NUCLEOTIDE SEQUENCE</scope>
</reference>
<dbReference type="EMBL" id="CAJQZP010000001">
    <property type="protein sequence ID" value="CAG4929554.1"/>
    <property type="molecule type" value="Genomic_DNA"/>
</dbReference>
<comment type="caution">
    <text evidence="2">The sequence shown here is derived from an EMBL/GenBank/DDBJ whole genome shotgun (WGS) entry which is preliminary data.</text>
</comment>
<protein>
    <submittedName>
        <fullName evidence="2">(apollo) hypothetical protein</fullName>
    </submittedName>
</protein>
<feature type="region of interest" description="Disordered" evidence="1">
    <location>
        <begin position="198"/>
        <end position="226"/>
    </location>
</feature>
<evidence type="ECO:0000256" key="1">
    <source>
        <dbReference type="SAM" id="MobiDB-lite"/>
    </source>
</evidence>
<feature type="compositionally biased region" description="Basic and acidic residues" evidence="1">
    <location>
        <begin position="198"/>
        <end position="220"/>
    </location>
</feature>
<keyword evidence="3" id="KW-1185">Reference proteome</keyword>
<proteinExistence type="predicted"/>
<organism evidence="2 3">
    <name type="scientific">Parnassius apollo</name>
    <name type="common">Apollo butterfly</name>
    <name type="synonym">Papilio apollo</name>
    <dbReference type="NCBI Taxonomy" id="110799"/>
    <lineage>
        <taxon>Eukaryota</taxon>
        <taxon>Metazoa</taxon>
        <taxon>Ecdysozoa</taxon>
        <taxon>Arthropoda</taxon>
        <taxon>Hexapoda</taxon>
        <taxon>Insecta</taxon>
        <taxon>Pterygota</taxon>
        <taxon>Neoptera</taxon>
        <taxon>Endopterygota</taxon>
        <taxon>Lepidoptera</taxon>
        <taxon>Glossata</taxon>
        <taxon>Ditrysia</taxon>
        <taxon>Papilionoidea</taxon>
        <taxon>Papilionidae</taxon>
        <taxon>Parnassiinae</taxon>
        <taxon>Parnassini</taxon>
        <taxon>Parnassius</taxon>
        <taxon>Parnassius</taxon>
    </lineage>
</organism>
<dbReference type="AlphaFoldDB" id="A0A8S3VXP9"/>
<feature type="compositionally biased region" description="Basic residues" evidence="1">
    <location>
        <begin position="152"/>
        <end position="161"/>
    </location>
</feature>
<accession>A0A8S3VXP9</accession>
<feature type="region of interest" description="Disordered" evidence="1">
    <location>
        <begin position="81"/>
        <end position="166"/>
    </location>
</feature>
<feature type="compositionally biased region" description="Basic and acidic residues" evidence="1">
    <location>
        <begin position="84"/>
        <end position="98"/>
    </location>
</feature>
<evidence type="ECO:0000313" key="3">
    <source>
        <dbReference type="Proteomes" id="UP000691718"/>
    </source>
</evidence>
<dbReference type="Proteomes" id="UP000691718">
    <property type="component" value="Unassembled WGS sequence"/>
</dbReference>
<sequence>MCSNRTRKILQLLQPIPDESLTTDEQLNSQTLRLVSIETVIREERCSSPLTKEQLQFFENHANEENFQYCLRELSRESPVSMLSREDSPSVLHSRESSHSLLNSQENDPYETDADSSSNWSPSPRVRKNPRLTVISSTSDSSESNVDENVNNKRKSRKRLRDQKNWKREIAKTKRLAGESNDTCDTCDKFISLLKHETNPEEREKIEEQRKEHIEDADKSQRRKNSSNGQFLISQCVWLQVRKQKDGILYYKTSFHDEEFSEINLKKNTRQNLILSNSLPQAHENIRPISIAKYKDLVTLTQWIADPELKKFYIDLPHGNQPDIIEESENPDLCY</sequence>
<evidence type="ECO:0000313" key="2">
    <source>
        <dbReference type="EMBL" id="CAG4929554.1"/>
    </source>
</evidence>
<gene>
    <name evidence="2" type="ORF">PAPOLLO_LOCUS42</name>
</gene>
<dbReference type="OrthoDB" id="6771640at2759"/>
<name>A0A8S3VXP9_PARAO</name>
<feature type="compositionally biased region" description="Low complexity" evidence="1">
    <location>
        <begin position="136"/>
        <end position="149"/>
    </location>
</feature>